<protein>
    <submittedName>
        <fullName evidence="5">LytTR family transcriptional regulator DNA-binding domain-containing protein</fullName>
    </submittedName>
</protein>
<organism evidence="5 6">
    <name type="scientific">Fundicoccus culcitae</name>
    <dbReference type="NCBI Taxonomy" id="2969821"/>
    <lineage>
        <taxon>Bacteria</taxon>
        <taxon>Bacillati</taxon>
        <taxon>Bacillota</taxon>
        <taxon>Bacilli</taxon>
        <taxon>Lactobacillales</taxon>
        <taxon>Aerococcaceae</taxon>
        <taxon>Fundicoccus</taxon>
    </lineage>
</organism>
<reference evidence="5 6" key="1">
    <citation type="submission" date="2022-08" db="EMBL/GenBank/DDBJ databases">
        <title>Aerococcaceae sp. nov isolated from spoiled eye mask.</title>
        <authorList>
            <person name="Zhou G."/>
            <person name="Xie X.-B."/>
            <person name="Shi Q.-S."/>
            <person name="Wang Y.-S."/>
            <person name="Wen X."/>
            <person name="Peng H."/>
            <person name="Yang X.-J."/>
            <person name="Tao H.-B."/>
            <person name="Huang X.-M."/>
        </authorList>
    </citation>
    <scope>NUCLEOTIDE SEQUENCE [LARGE SCALE GENOMIC DNA]</scope>
    <source>
        <strain evidence="6">DM20194951</strain>
    </source>
</reference>
<keyword evidence="1" id="KW-0963">Cytoplasm</keyword>
<dbReference type="GO" id="GO:0003677">
    <property type="term" value="F:DNA binding"/>
    <property type="evidence" value="ECO:0007669"/>
    <property type="project" value="UniProtKB-KW"/>
</dbReference>
<dbReference type="Pfam" id="PF04397">
    <property type="entry name" value="LytTR"/>
    <property type="match status" value="1"/>
</dbReference>
<evidence type="ECO:0000256" key="3">
    <source>
        <dbReference type="ARBA" id="ARBA00023159"/>
    </source>
</evidence>
<dbReference type="EMBL" id="CP102453">
    <property type="protein sequence ID" value="UUX34037.1"/>
    <property type="molecule type" value="Genomic_DNA"/>
</dbReference>
<dbReference type="SMART" id="SM00850">
    <property type="entry name" value="LytTR"/>
    <property type="match status" value="1"/>
</dbReference>
<dbReference type="RefSeq" id="WP_313793539.1">
    <property type="nucleotide sequence ID" value="NZ_CP102453.1"/>
</dbReference>
<keyword evidence="2" id="KW-0902">Two-component regulatory system</keyword>
<evidence type="ECO:0000313" key="6">
    <source>
        <dbReference type="Proteomes" id="UP001315967"/>
    </source>
</evidence>
<sequence>MKSSYENMQAQIVEVLQLIVNRQAHGQSRGKQYIFTSGNKTRAISFDQILFFESLPQPHKIAINTFDSQFQIYDSLSSVEKSDPEFVRAHKSFVVNIRNVASIDTNHNIVVFKNGSSCPLANSRTKKVKQQLLAWKNPPL</sequence>
<dbReference type="PANTHER" id="PTHR37299">
    <property type="entry name" value="TRANSCRIPTIONAL REGULATOR-RELATED"/>
    <property type="match status" value="1"/>
</dbReference>
<evidence type="ECO:0000313" key="5">
    <source>
        <dbReference type="EMBL" id="UUX34037.1"/>
    </source>
</evidence>
<evidence type="ECO:0000256" key="2">
    <source>
        <dbReference type="ARBA" id="ARBA00023012"/>
    </source>
</evidence>
<dbReference type="PROSITE" id="PS50930">
    <property type="entry name" value="HTH_LYTTR"/>
    <property type="match status" value="1"/>
</dbReference>
<dbReference type="Gene3D" id="2.40.50.1020">
    <property type="entry name" value="LytTr DNA-binding domain"/>
    <property type="match status" value="1"/>
</dbReference>
<keyword evidence="5" id="KW-0238">DNA-binding</keyword>
<feature type="domain" description="HTH LytTR-type" evidence="4">
    <location>
        <begin position="44"/>
        <end position="134"/>
    </location>
</feature>
<dbReference type="PANTHER" id="PTHR37299:SF3">
    <property type="entry name" value="STAGE 0 SPORULATION PROTEIN A HOMOLOG"/>
    <property type="match status" value="1"/>
</dbReference>
<accession>A0ABY5P5L4</accession>
<dbReference type="InterPro" id="IPR046947">
    <property type="entry name" value="LytR-like"/>
</dbReference>
<evidence type="ECO:0000259" key="4">
    <source>
        <dbReference type="PROSITE" id="PS50930"/>
    </source>
</evidence>
<keyword evidence="6" id="KW-1185">Reference proteome</keyword>
<evidence type="ECO:0000256" key="1">
    <source>
        <dbReference type="ARBA" id="ARBA00022490"/>
    </source>
</evidence>
<proteinExistence type="predicted"/>
<gene>
    <name evidence="5" type="ORF">NRE15_14320</name>
</gene>
<dbReference type="InterPro" id="IPR007492">
    <property type="entry name" value="LytTR_DNA-bd_dom"/>
</dbReference>
<dbReference type="Proteomes" id="UP001315967">
    <property type="component" value="Chromosome"/>
</dbReference>
<keyword evidence="3" id="KW-0010">Activator</keyword>
<name>A0ABY5P5L4_9LACT</name>